<dbReference type="InterPro" id="IPR009000">
    <property type="entry name" value="Transl_B-barrel_sf"/>
</dbReference>
<dbReference type="OrthoDB" id="9788191at2"/>
<dbReference type="InterPro" id="IPR011961">
    <property type="entry name" value="RimM"/>
</dbReference>
<comment type="function">
    <text evidence="5">An accessory protein needed during the final step in the assembly of 30S ribosomal subunit, possibly for assembly of the head region. Essential for efficient processing of 16S rRNA. May be needed both before and after RbfA during the maturation of 16S rRNA. It has affinity for free ribosomal 30S subunits but not for 70S ribosomes.</text>
</comment>
<evidence type="ECO:0000259" key="6">
    <source>
        <dbReference type="Pfam" id="PF01782"/>
    </source>
</evidence>
<reference evidence="8 9" key="1">
    <citation type="journal article" date="2010" name="Stand. Genomic Sci.">
        <title>Complete genome sequence of Denitrovibrio acetiphilus type strain (N2460).</title>
        <authorList>
            <person name="Kiss H."/>
            <person name="Lang E."/>
            <person name="Lapidus A."/>
            <person name="Copeland A."/>
            <person name="Nolan M."/>
            <person name="Glavina Del Rio T."/>
            <person name="Chen F."/>
            <person name="Lucas S."/>
            <person name="Tice H."/>
            <person name="Cheng J.F."/>
            <person name="Han C."/>
            <person name="Goodwin L."/>
            <person name="Pitluck S."/>
            <person name="Liolios K."/>
            <person name="Pati A."/>
            <person name="Ivanova N."/>
            <person name="Mavromatis K."/>
            <person name="Chen A."/>
            <person name="Palaniappan K."/>
            <person name="Land M."/>
            <person name="Hauser L."/>
            <person name="Chang Y.J."/>
            <person name="Jeffries C.D."/>
            <person name="Detter J.C."/>
            <person name="Brettin T."/>
            <person name="Spring S."/>
            <person name="Rohde M."/>
            <person name="Goker M."/>
            <person name="Woyke T."/>
            <person name="Bristow J."/>
            <person name="Eisen J.A."/>
            <person name="Markowitz V."/>
            <person name="Hugenholtz P."/>
            <person name="Kyrpides N.C."/>
            <person name="Klenk H.P."/>
        </authorList>
    </citation>
    <scope>NUCLEOTIDE SEQUENCE [LARGE SCALE GENOMIC DNA]</scope>
    <source>
        <strain evidence="9">DSM 12809 / NBRC 114555 / N2460</strain>
    </source>
</reference>
<dbReference type="Pfam" id="PF05239">
    <property type="entry name" value="PRC"/>
    <property type="match status" value="1"/>
</dbReference>
<dbReference type="SUPFAM" id="SSF50447">
    <property type="entry name" value="Translation proteins"/>
    <property type="match status" value="1"/>
</dbReference>
<dbReference type="Gene3D" id="2.40.30.60">
    <property type="entry name" value="RimM"/>
    <property type="match status" value="1"/>
</dbReference>
<sequence>MKLIRVGRLINTHGLDGELVLQVLTESPEVFDDMQYMMLAVKGNVQASLEIEYMQEYKGNILVGFAGVEDIDTAKKYKGMEVVIPEEMLPELDGEIYWHELEGCPVFDKNGELVGALADYMEAGGADIFRIKCEDEYYLISNNTDHVLEINVKEKKLVIDRIGLVSEKI</sequence>
<evidence type="ECO:0000256" key="2">
    <source>
        <dbReference type="ARBA" id="ARBA00022517"/>
    </source>
</evidence>
<comment type="subunit">
    <text evidence="5">Binds ribosomal protein uS19.</text>
</comment>
<name>D4H318_DENA2</name>
<gene>
    <name evidence="5" type="primary">rimM</name>
    <name evidence="8" type="ordered locus">Dacet_2279</name>
</gene>
<dbReference type="GO" id="GO:0043022">
    <property type="term" value="F:ribosome binding"/>
    <property type="evidence" value="ECO:0007669"/>
    <property type="project" value="InterPro"/>
</dbReference>
<dbReference type="Pfam" id="PF01782">
    <property type="entry name" value="RimM"/>
    <property type="match status" value="1"/>
</dbReference>
<dbReference type="EMBL" id="CP001968">
    <property type="protein sequence ID" value="ADD69041.1"/>
    <property type="molecule type" value="Genomic_DNA"/>
</dbReference>
<evidence type="ECO:0000313" key="8">
    <source>
        <dbReference type="EMBL" id="ADD69041.1"/>
    </source>
</evidence>
<dbReference type="HAMAP" id="MF_00014">
    <property type="entry name" value="Ribosome_mat_RimM"/>
    <property type="match status" value="1"/>
</dbReference>
<keyword evidence="4 5" id="KW-0143">Chaperone</keyword>
<dbReference type="InParanoid" id="D4H318"/>
<organism evidence="8 9">
    <name type="scientific">Denitrovibrio acetiphilus (strain DSM 12809 / NBRC 114555 / N2460)</name>
    <dbReference type="NCBI Taxonomy" id="522772"/>
    <lineage>
        <taxon>Bacteria</taxon>
        <taxon>Pseudomonadati</taxon>
        <taxon>Deferribacterota</taxon>
        <taxon>Deferribacteres</taxon>
        <taxon>Deferribacterales</taxon>
        <taxon>Geovibrionaceae</taxon>
        <taxon>Denitrovibrio</taxon>
    </lineage>
</organism>
<evidence type="ECO:0000256" key="3">
    <source>
        <dbReference type="ARBA" id="ARBA00022552"/>
    </source>
</evidence>
<dbReference type="AlphaFoldDB" id="D4H318"/>
<dbReference type="GO" id="GO:0005840">
    <property type="term" value="C:ribosome"/>
    <property type="evidence" value="ECO:0007669"/>
    <property type="project" value="InterPro"/>
</dbReference>
<evidence type="ECO:0000256" key="5">
    <source>
        <dbReference type="HAMAP-Rule" id="MF_00014"/>
    </source>
</evidence>
<keyword evidence="2 5" id="KW-0690">Ribosome biogenesis</keyword>
<dbReference type="PANTHER" id="PTHR33692:SF1">
    <property type="entry name" value="RIBOSOME MATURATION FACTOR RIMM"/>
    <property type="match status" value="1"/>
</dbReference>
<dbReference type="RefSeq" id="WP_013011543.1">
    <property type="nucleotide sequence ID" value="NC_013943.1"/>
</dbReference>
<dbReference type="InterPro" id="IPR002676">
    <property type="entry name" value="RimM_N"/>
</dbReference>
<dbReference type="SUPFAM" id="SSF50346">
    <property type="entry name" value="PRC-barrel domain"/>
    <property type="match status" value="1"/>
</dbReference>
<dbReference type="KEGG" id="dap:Dacet_2279"/>
<dbReference type="GO" id="GO:0005737">
    <property type="term" value="C:cytoplasm"/>
    <property type="evidence" value="ECO:0007669"/>
    <property type="project" value="UniProtKB-SubCell"/>
</dbReference>
<evidence type="ECO:0000313" key="9">
    <source>
        <dbReference type="Proteomes" id="UP000002012"/>
    </source>
</evidence>
<protein>
    <recommendedName>
        <fullName evidence="5">Ribosome maturation factor RimM</fullName>
    </recommendedName>
</protein>
<feature type="domain" description="RimM N-terminal" evidence="6">
    <location>
        <begin position="6"/>
        <end position="87"/>
    </location>
</feature>
<dbReference type="InterPro" id="IPR027275">
    <property type="entry name" value="PRC-brl_dom"/>
</dbReference>
<dbReference type="HOGENOM" id="CLU_077636_3_2_0"/>
<dbReference type="STRING" id="522772.Dacet_2279"/>
<dbReference type="Gene3D" id="2.30.30.240">
    <property type="entry name" value="PRC-barrel domain"/>
    <property type="match status" value="1"/>
</dbReference>
<dbReference type="GO" id="GO:0006364">
    <property type="term" value="P:rRNA processing"/>
    <property type="evidence" value="ECO:0007669"/>
    <property type="project" value="UniProtKB-UniRule"/>
</dbReference>
<dbReference type="GO" id="GO:0042274">
    <property type="term" value="P:ribosomal small subunit biogenesis"/>
    <property type="evidence" value="ECO:0007669"/>
    <property type="project" value="UniProtKB-UniRule"/>
</dbReference>
<evidence type="ECO:0000256" key="1">
    <source>
        <dbReference type="ARBA" id="ARBA00022490"/>
    </source>
</evidence>
<dbReference type="InterPro" id="IPR036976">
    <property type="entry name" value="RimM_N_sf"/>
</dbReference>
<dbReference type="PaxDb" id="522772-Dacet_2279"/>
<comment type="similarity">
    <text evidence="5">Belongs to the RimM family.</text>
</comment>
<comment type="subcellular location">
    <subcellularLocation>
        <location evidence="5">Cytoplasm</location>
    </subcellularLocation>
</comment>
<feature type="domain" description="PRC-barrel" evidence="7">
    <location>
        <begin position="94"/>
        <end position="162"/>
    </location>
</feature>
<accession>D4H318</accession>
<dbReference type="NCBIfam" id="TIGR02273">
    <property type="entry name" value="16S_RimM"/>
    <property type="match status" value="1"/>
</dbReference>
<proteinExistence type="inferred from homology"/>
<keyword evidence="3 5" id="KW-0698">rRNA processing</keyword>
<evidence type="ECO:0000256" key="4">
    <source>
        <dbReference type="ARBA" id="ARBA00023186"/>
    </source>
</evidence>
<keyword evidence="1 5" id="KW-0963">Cytoplasm</keyword>
<dbReference type="Proteomes" id="UP000002012">
    <property type="component" value="Chromosome"/>
</dbReference>
<dbReference type="InterPro" id="IPR011033">
    <property type="entry name" value="PRC_barrel-like_sf"/>
</dbReference>
<evidence type="ECO:0000259" key="7">
    <source>
        <dbReference type="Pfam" id="PF05239"/>
    </source>
</evidence>
<dbReference type="PANTHER" id="PTHR33692">
    <property type="entry name" value="RIBOSOME MATURATION FACTOR RIMM"/>
    <property type="match status" value="1"/>
</dbReference>
<keyword evidence="9" id="KW-1185">Reference proteome</keyword>
<dbReference type="eggNOG" id="COG0806">
    <property type="taxonomic scope" value="Bacteria"/>
</dbReference>
<comment type="domain">
    <text evidence="5">The PRC barrel domain binds ribosomal protein uS19.</text>
</comment>